<dbReference type="SMART" id="SM00822">
    <property type="entry name" value="PKS_KR"/>
    <property type="match status" value="1"/>
</dbReference>
<dbReference type="eggNOG" id="COG1028">
    <property type="taxonomic scope" value="Bacteria"/>
</dbReference>
<feature type="domain" description="Ketoreductase" evidence="3">
    <location>
        <begin position="6"/>
        <end position="179"/>
    </location>
</feature>
<gene>
    <name evidence="4" type="ORF">MIM_c32710</name>
</gene>
<evidence type="ECO:0000256" key="1">
    <source>
        <dbReference type="ARBA" id="ARBA00006484"/>
    </source>
</evidence>
<dbReference type="PANTHER" id="PTHR42760">
    <property type="entry name" value="SHORT-CHAIN DEHYDROGENASES/REDUCTASES FAMILY MEMBER"/>
    <property type="match status" value="1"/>
</dbReference>
<dbReference type="InterPro" id="IPR036291">
    <property type="entry name" value="NAD(P)-bd_dom_sf"/>
</dbReference>
<dbReference type="Proteomes" id="UP000019095">
    <property type="component" value="Chromosome"/>
</dbReference>
<dbReference type="HOGENOM" id="CLU_010194_1_3_4"/>
<dbReference type="PATRIC" id="fig|1247726.3.peg.3617"/>
<name>W0PK22_ADVMD</name>
<dbReference type="GO" id="GO:0030497">
    <property type="term" value="P:fatty acid elongation"/>
    <property type="evidence" value="ECO:0007669"/>
    <property type="project" value="TreeGrafter"/>
</dbReference>
<evidence type="ECO:0000313" key="4">
    <source>
        <dbReference type="EMBL" id="AHG65333.1"/>
    </source>
</evidence>
<dbReference type="InterPro" id="IPR002347">
    <property type="entry name" value="SDR_fam"/>
</dbReference>
<keyword evidence="2 4" id="KW-0560">Oxidoreductase</keyword>
<dbReference type="STRING" id="1247726.MIM_c32710"/>
<protein>
    <submittedName>
        <fullName evidence="4">Putative 3-oxoacyl-[acyl-carrier-protein] reductase FabG</fullName>
        <ecNumber evidence="4">1.1.1.100</ecNumber>
    </submittedName>
</protein>
<organism evidence="4 5">
    <name type="scientific">Advenella mimigardefordensis (strain DSM 17166 / LMG 22922 / DPN7)</name>
    <dbReference type="NCBI Taxonomy" id="1247726"/>
    <lineage>
        <taxon>Bacteria</taxon>
        <taxon>Pseudomonadati</taxon>
        <taxon>Pseudomonadota</taxon>
        <taxon>Betaproteobacteria</taxon>
        <taxon>Burkholderiales</taxon>
        <taxon>Alcaligenaceae</taxon>
    </lineage>
</organism>
<dbReference type="OrthoDB" id="8665216at2"/>
<keyword evidence="5" id="KW-1185">Reference proteome</keyword>
<dbReference type="SUPFAM" id="SSF51735">
    <property type="entry name" value="NAD(P)-binding Rossmann-fold domains"/>
    <property type="match status" value="1"/>
</dbReference>
<proteinExistence type="inferred from homology"/>
<reference evidence="4 5" key="1">
    <citation type="journal article" date="2014" name="Microbiology">
        <title>Unravelling the complete genome sequence of Advenella mimigardefordensis strain DPN7T and novel insights in the catabolism of the xenobiotic polythioester precursor 3,3'-dithiodipropionate.</title>
        <authorList>
            <person name="Wubbeler J.H."/>
            <person name="Hiessl S."/>
            <person name="Schuldes J."/>
            <person name="Thurmer A."/>
            <person name="Daniel R."/>
            <person name="Steinbuchel A."/>
        </authorList>
    </citation>
    <scope>NUCLEOTIDE SEQUENCE [LARGE SCALE GENOMIC DNA]</scope>
    <source>
        <strain evidence="5">DSM 17166 / LMG 22922 / DPN7</strain>
    </source>
</reference>
<dbReference type="RefSeq" id="WP_042070495.1">
    <property type="nucleotide sequence ID" value="NZ_CP003915.1"/>
</dbReference>
<dbReference type="KEGG" id="amim:MIM_c32710"/>
<dbReference type="EMBL" id="CP003915">
    <property type="protein sequence ID" value="AHG65333.1"/>
    <property type="molecule type" value="Genomic_DNA"/>
</dbReference>
<evidence type="ECO:0000313" key="5">
    <source>
        <dbReference type="Proteomes" id="UP000019095"/>
    </source>
</evidence>
<evidence type="ECO:0000259" key="3">
    <source>
        <dbReference type="SMART" id="SM00822"/>
    </source>
</evidence>
<comment type="similarity">
    <text evidence="1">Belongs to the short-chain dehydrogenases/reductases (SDR) family.</text>
</comment>
<dbReference type="PRINTS" id="PR00081">
    <property type="entry name" value="GDHRDH"/>
</dbReference>
<dbReference type="EC" id="1.1.1.100" evidence="4"/>
<dbReference type="InterPro" id="IPR057326">
    <property type="entry name" value="KR_dom"/>
</dbReference>
<accession>W0PK22</accession>
<evidence type="ECO:0000256" key="2">
    <source>
        <dbReference type="ARBA" id="ARBA00023002"/>
    </source>
</evidence>
<dbReference type="Gene3D" id="3.40.50.720">
    <property type="entry name" value="NAD(P)-binding Rossmann-like Domain"/>
    <property type="match status" value="1"/>
</dbReference>
<dbReference type="AlphaFoldDB" id="W0PK22"/>
<dbReference type="InterPro" id="IPR020904">
    <property type="entry name" value="Sc_DH/Rdtase_CS"/>
</dbReference>
<dbReference type="PANTHER" id="PTHR42760:SF129">
    <property type="entry name" value="OXIDOREDUCTASE"/>
    <property type="match status" value="1"/>
</dbReference>
<sequence length="243" mass="25473">MAIEREVAVVTGGSAGIGAAICTSLLEQGMEVISLARRAPDFSHPRLQSRCVDLLDRKAVREVARELAAGYPVTHFVHNAGVIRPNLLEQVSDEDMDALAQLHLTSALALTQAFIPSMKKKKYGRIVLISSRGALGLQTRTAYAATKAGMIGMGRTWALELAGFGITVNVVAPGPIASDMFYDVIEAGSQREQSLAAAIPVGRIGLPDDVAQAVTFFCGAAAGFVTGQVLYVCGGSSIGSITI</sequence>
<dbReference type="Pfam" id="PF13561">
    <property type="entry name" value="adh_short_C2"/>
    <property type="match status" value="1"/>
</dbReference>
<dbReference type="GO" id="GO:0004316">
    <property type="term" value="F:3-oxoacyl-[acyl-carrier-protein] reductase (NADPH) activity"/>
    <property type="evidence" value="ECO:0007669"/>
    <property type="project" value="UniProtKB-EC"/>
</dbReference>
<dbReference type="PROSITE" id="PS00061">
    <property type="entry name" value="ADH_SHORT"/>
    <property type="match status" value="1"/>
</dbReference>
<dbReference type="FunFam" id="3.40.50.720:FF:000173">
    <property type="entry name" value="3-oxoacyl-[acyl-carrier protein] reductase"/>
    <property type="match status" value="1"/>
</dbReference>